<accession>A0AAE3GCJ3</accession>
<dbReference type="PANTHER" id="PTHR30055">
    <property type="entry name" value="HTH-TYPE TRANSCRIPTIONAL REGULATOR RUTR"/>
    <property type="match status" value="1"/>
</dbReference>
<gene>
    <name evidence="6" type="ORF">LX83_001597</name>
</gene>
<sequence>MPAQSPRRRTRVVMSPEDRREAILKAAGEVFSTIGFSKATTATVAEAAGIAQGTIYLYFESKEHLLAAVWERYVEALLHITNGILDRGDDWWSTVDSLWAALLEHAVRNAELHRTVYGSSNAKALELCKEINQRVIDVICAYVARGAEAGAFQATAPTMTCRMIYHAVDGLLDDLISQHAEINLPELTAWVHELTHRALTAPTPRVDFANPAS</sequence>
<proteinExistence type="predicted"/>
<dbReference type="GO" id="GO:0003700">
    <property type="term" value="F:DNA-binding transcription factor activity"/>
    <property type="evidence" value="ECO:0007669"/>
    <property type="project" value="TreeGrafter"/>
</dbReference>
<feature type="DNA-binding region" description="H-T-H motif" evidence="4">
    <location>
        <begin position="40"/>
        <end position="59"/>
    </location>
</feature>
<keyword evidence="3" id="KW-0804">Transcription</keyword>
<dbReference type="SUPFAM" id="SSF48498">
    <property type="entry name" value="Tetracyclin repressor-like, C-terminal domain"/>
    <property type="match status" value="1"/>
</dbReference>
<dbReference type="InterPro" id="IPR050109">
    <property type="entry name" value="HTH-type_TetR-like_transc_reg"/>
</dbReference>
<dbReference type="InterPro" id="IPR001647">
    <property type="entry name" value="HTH_TetR"/>
</dbReference>
<dbReference type="Gene3D" id="1.10.357.10">
    <property type="entry name" value="Tetracycline Repressor, domain 2"/>
    <property type="match status" value="1"/>
</dbReference>
<dbReference type="PROSITE" id="PS50977">
    <property type="entry name" value="HTH_TETR_2"/>
    <property type="match status" value="1"/>
</dbReference>
<evidence type="ECO:0000259" key="5">
    <source>
        <dbReference type="PROSITE" id="PS50977"/>
    </source>
</evidence>
<protein>
    <submittedName>
        <fullName evidence="6">Transcriptional regulator, TetR family</fullName>
    </submittedName>
</protein>
<evidence type="ECO:0000313" key="6">
    <source>
        <dbReference type="EMBL" id="MCP2164757.1"/>
    </source>
</evidence>
<evidence type="ECO:0000256" key="4">
    <source>
        <dbReference type="PROSITE-ProRule" id="PRU00335"/>
    </source>
</evidence>
<keyword evidence="1" id="KW-0805">Transcription regulation</keyword>
<dbReference type="SUPFAM" id="SSF46689">
    <property type="entry name" value="Homeodomain-like"/>
    <property type="match status" value="1"/>
</dbReference>
<dbReference type="Pfam" id="PF00440">
    <property type="entry name" value="TetR_N"/>
    <property type="match status" value="1"/>
</dbReference>
<dbReference type="PROSITE" id="PS01081">
    <property type="entry name" value="HTH_TETR_1"/>
    <property type="match status" value="1"/>
</dbReference>
<keyword evidence="7" id="KW-1185">Reference proteome</keyword>
<reference evidence="6" key="1">
    <citation type="submission" date="2022-06" db="EMBL/GenBank/DDBJ databases">
        <title>Genomic Encyclopedia of Archaeal and Bacterial Type Strains, Phase II (KMG-II): from individual species to whole genera.</title>
        <authorList>
            <person name="Goeker M."/>
        </authorList>
    </citation>
    <scope>NUCLEOTIDE SEQUENCE</scope>
    <source>
        <strain evidence="6">DSM 43935</strain>
    </source>
</reference>
<dbReference type="InterPro" id="IPR036271">
    <property type="entry name" value="Tet_transcr_reg_TetR-rel_C_sf"/>
</dbReference>
<name>A0AAE3GCJ3_9PSEU</name>
<dbReference type="AlphaFoldDB" id="A0AAE3GCJ3"/>
<keyword evidence="2 4" id="KW-0238">DNA-binding</keyword>
<dbReference type="InterPro" id="IPR023772">
    <property type="entry name" value="DNA-bd_HTH_TetR-type_CS"/>
</dbReference>
<dbReference type="PANTHER" id="PTHR30055:SF234">
    <property type="entry name" value="HTH-TYPE TRANSCRIPTIONAL REGULATOR BETI"/>
    <property type="match status" value="1"/>
</dbReference>
<dbReference type="PRINTS" id="PR00455">
    <property type="entry name" value="HTHTETR"/>
</dbReference>
<dbReference type="GO" id="GO:0000976">
    <property type="term" value="F:transcription cis-regulatory region binding"/>
    <property type="evidence" value="ECO:0007669"/>
    <property type="project" value="TreeGrafter"/>
</dbReference>
<dbReference type="Gene3D" id="1.10.10.60">
    <property type="entry name" value="Homeodomain-like"/>
    <property type="match status" value="1"/>
</dbReference>
<dbReference type="InterPro" id="IPR009057">
    <property type="entry name" value="Homeodomain-like_sf"/>
</dbReference>
<organism evidence="6 7">
    <name type="scientific">Goodfellowiella coeruleoviolacea</name>
    <dbReference type="NCBI Taxonomy" id="334858"/>
    <lineage>
        <taxon>Bacteria</taxon>
        <taxon>Bacillati</taxon>
        <taxon>Actinomycetota</taxon>
        <taxon>Actinomycetes</taxon>
        <taxon>Pseudonocardiales</taxon>
        <taxon>Pseudonocardiaceae</taxon>
        <taxon>Goodfellowiella</taxon>
    </lineage>
</organism>
<evidence type="ECO:0000256" key="1">
    <source>
        <dbReference type="ARBA" id="ARBA00023015"/>
    </source>
</evidence>
<comment type="caution">
    <text evidence="6">The sequence shown here is derived from an EMBL/GenBank/DDBJ whole genome shotgun (WGS) entry which is preliminary data.</text>
</comment>
<dbReference type="RefSeq" id="WP_253768802.1">
    <property type="nucleotide sequence ID" value="NZ_JAMTCK010000003.1"/>
</dbReference>
<feature type="domain" description="HTH tetR-type" evidence="5">
    <location>
        <begin position="17"/>
        <end position="77"/>
    </location>
</feature>
<dbReference type="EMBL" id="JAMTCK010000003">
    <property type="protein sequence ID" value="MCP2164757.1"/>
    <property type="molecule type" value="Genomic_DNA"/>
</dbReference>
<evidence type="ECO:0000313" key="7">
    <source>
        <dbReference type="Proteomes" id="UP001206128"/>
    </source>
</evidence>
<evidence type="ECO:0000256" key="2">
    <source>
        <dbReference type="ARBA" id="ARBA00023125"/>
    </source>
</evidence>
<dbReference type="Proteomes" id="UP001206128">
    <property type="component" value="Unassembled WGS sequence"/>
</dbReference>
<evidence type="ECO:0000256" key="3">
    <source>
        <dbReference type="ARBA" id="ARBA00023163"/>
    </source>
</evidence>